<gene>
    <name evidence="5" type="primary">LOC112293975</name>
    <name evidence="4" type="ORF">PHYPA_003301</name>
</gene>
<dbReference type="AlphaFoldDB" id="A0A2K1L3A3"/>
<dbReference type="PaxDb" id="3218-PP1S22_263V6.1"/>
<dbReference type="Gene3D" id="2.30.39.10">
    <property type="entry name" value="Alpha-1-antitrypsin, domain 1"/>
    <property type="match status" value="1"/>
</dbReference>
<dbReference type="InterPro" id="IPR042178">
    <property type="entry name" value="Serpin_sf_1"/>
</dbReference>
<proteinExistence type="inferred from homology"/>
<dbReference type="OrthoDB" id="1063785at2759"/>
<dbReference type="Gramene" id="Pp3c2_28070V3.1">
    <property type="protein sequence ID" value="Pp3c2_28070V3.1"/>
    <property type="gene ID" value="Pp3c2_28070"/>
</dbReference>
<dbReference type="PANTHER" id="PTHR11461:SF211">
    <property type="entry name" value="GH10112P-RELATED"/>
    <property type="match status" value="1"/>
</dbReference>
<evidence type="ECO:0000313" key="4">
    <source>
        <dbReference type="EMBL" id="PNR60508.1"/>
    </source>
</evidence>
<evidence type="ECO:0000256" key="1">
    <source>
        <dbReference type="ARBA" id="ARBA00009500"/>
    </source>
</evidence>
<dbReference type="Gene3D" id="3.30.497.10">
    <property type="entry name" value="Antithrombin, subunit I, domain 2"/>
    <property type="match status" value="1"/>
</dbReference>
<dbReference type="Pfam" id="PF00079">
    <property type="entry name" value="Serpin"/>
    <property type="match status" value="1"/>
</dbReference>
<accession>A0A2K1L3A3</accession>
<dbReference type="RefSeq" id="XP_024399784.1">
    <property type="nucleotide sequence ID" value="XM_024544016.2"/>
</dbReference>
<dbReference type="EnsemblPlants" id="Pp3c2_28070V3.2">
    <property type="protein sequence ID" value="Pp3c2_28070V3.2"/>
    <property type="gene ID" value="Pp3c2_28070"/>
</dbReference>
<dbReference type="Proteomes" id="UP000006727">
    <property type="component" value="Chromosome 2"/>
</dbReference>
<dbReference type="InterPro" id="IPR042185">
    <property type="entry name" value="Serpin_sf_2"/>
</dbReference>
<dbReference type="Gramene" id="Pp3c2_28070V3.2">
    <property type="protein sequence ID" value="Pp3c2_28070V3.2"/>
    <property type="gene ID" value="Pp3c2_28070"/>
</dbReference>
<evidence type="ECO:0000313" key="5">
    <source>
        <dbReference type="EnsemblPlants" id="Pp3c2_28070V3.1"/>
    </source>
</evidence>
<reference evidence="4 6" key="2">
    <citation type="journal article" date="2018" name="Plant J.">
        <title>The Physcomitrella patens chromosome-scale assembly reveals moss genome structure and evolution.</title>
        <authorList>
            <person name="Lang D."/>
            <person name="Ullrich K.K."/>
            <person name="Murat F."/>
            <person name="Fuchs J."/>
            <person name="Jenkins J."/>
            <person name="Haas F.B."/>
            <person name="Piednoel M."/>
            <person name="Gundlach H."/>
            <person name="Van Bel M."/>
            <person name="Meyberg R."/>
            <person name="Vives C."/>
            <person name="Morata J."/>
            <person name="Symeonidi A."/>
            <person name="Hiss M."/>
            <person name="Muchero W."/>
            <person name="Kamisugi Y."/>
            <person name="Saleh O."/>
            <person name="Blanc G."/>
            <person name="Decker E.L."/>
            <person name="van Gessel N."/>
            <person name="Grimwood J."/>
            <person name="Hayes R.D."/>
            <person name="Graham S.W."/>
            <person name="Gunter L.E."/>
            <person name="McDaniel S.F."/>
            <person name="Hoernstein S.N.W."/>
            <person name="Larsson A."/>
            <person name="Li F.W."/>
            <person name="Perroud P.F."/>
            <person name="Phillips J."/>
            <person name="Ranjan P."/>
            <person name="Rokshar D.S."/>
            <person name="Rothfels C.J."/>
            <person name="Schneider L."/>
            <person name="Shu S."/>
            <person name="Stevenson D.W."/>
            <person name="Thummler F."/>
            <person name="Tillich M."/>
            <person name="Villarreal Aguilar J.C."/>
            <person name="Widiez T."/>
            <person name="Wong G.K."/>
            <person name="Wymore A."/>
            <person name="Zhang Y."/>
            <person name="Zimmer A.D."/>
            <person name="Quatrano R.S."/>
            <person name="Mayer K.F.X."/>
            <person name="Goodstein D."/>
            <person name="Casacuberta J.M."/>
            <person name="Vandepoele K."/>
            <person name="Reski R."/>
            <person name="Cuming A.C."/>
            <person name="Tuskan G.A."/>
            <person name="Maumus F."/>
            <person name="Salse J."/>
            <person name="Schmutz J."/>
            <person name="Rensing S.A."/>
        </authorList>
    </citation>
    <scope>NUCLEOTIDE SEQUENCE [LARGE SCALE GENOMIC DNA]</scope>
    <source>
        <strain evidence="5 6">cv. Gransden 2004</strain>
    </source>
</reference>
<dbReference type="SMR" id="A0A2K1L3A3"/>
<reference evidence="4 6" key="1">
    <citation type="journal article" date="2008" name="Science">
        <title>The Physcomitrella genome reveals evolutionary insights into the conquest of land by plants.</title>
        <authorList>
            <person name="Rensing S."/>
            <person name="Lang D."/>
            <person name="Zimmer A."/>
            <person name="Terry A."/>
            <person name="Salamov A."/>
            <person name="Shapiro H."/>
            <person name="Nishiyama T."/>
            <person name="Perroud P.-F."/>
            <person name="Lindquist E."/>
            <person name="Kamisugi Y."/>
            <person name="Tanahashi T."/>
            <person name="Sakakibara K."/>
            <person name="Fujita T."/>
            <person name="Oishi K."/>
            <person name="Shin-I T."/>
            <person name="Kuroki Y."/>
            <person name="Toyoda A."/>
            <person name="Suzuki Y."/>
            <person name="Hashimoto A."/>
            <person name="Yamaguchi K."/>
            <person name="Sugano A."/>
            <person name="Kohara Y."/>
            <person name="Fujiyama A."/>
            <person name="Anterola A."/>
            <person name="Aoki S."/>
            <person name="Ashton N."/>
            <person name="Barbazuk W.B."/>
            <person name="Barker E."/>
            <person name="Bennetzen J."/>
            <person name="Bezanilla M."/>
            <person name="Blankenship R."/>
            <person name="Cho S.H."/>
            <person name="Dutcher S."/>
            <person name="Estelle M."/>
            <person name="Fawcett J.A."/>
            <person name="Gundlach H."/>
            <person name="Hanada K."/>
            <person name="Heyl A."/>
            <person name="Hicks K.A."/>
            <person name="Hugh J."/>
            <person name="Lohr M."/>
            <person name="Mayer K."/>
            <person name="Melkozernov A."/>
            <person name="Murata T."/>
            <person name="Nelson D."/>
            <person name="Pils B."/>
            <person name="Prigge M."/>
            <person name="Reiss B."/>
            <person name="Renner T."/>
            <person name="Rombauts S."/>
            <person name="Rushton P."/>
            <person name="Sanderfoot A."/>
            <person name="Schween G."/>
            <person name="Shiu S.-H."/>
            <person name="Stueber K."/>
            <person name="Theodoulou F.L."/>
            <person name="Tu H."/>
            <person name="Van de Peer Y."/>
            <person name="Verrier P.J."/>
            <person name="Waters E."/>
            <person name="Wood A."/>
            <person name="Yang L."/>
            <person name="Cove D."/>
            <person name="Cuming A."/>
            <person name="Hasebe M."/>
            <person name="Lucas S."/>
            <person name="Mishler D.B."/>
            <person name="Reski R."/>
            <person name="Grigoriev I."/>
            <person name="Quatrano R.S."/>
            <person name="Boore J.L."/>
        </authorList>
    </citation>
    <scope>NUCLEOTIDE SEQUENCE [LARGE SCALE GENOMIC DNA]</scope>
    <source>
        <strain evidence="5 6">cv. Gransden 2004</strain>
    </source>
</reference>
<dbReference type="GeneID" id="112293975"/>
<feature type="domain" description="Serpin" evidence="3">
    <location>
        <begin position="17"/>
        <end position="389"/>
    </location>
</feature>
<dbReference type="KEGG" id="ppp:112293975"/>
<dbReference type="PANTHER" id="PTHR11461">
    <property type="entry name" value="SERINE PROTEASE INHIBITOR, SERPIN"/>
    <property type="match status" value="1"/>
</dbReference>
<dbReference type="RefSeq" id="XP_024399775.1">
    <property type="nucleotide sequence ID" value="XM_024544007.2"/>
</dbReference>
<reference evidence="5" key="3">
    <citation type="submission" date="2020-12" db="UniProtKB">
        <authorList>
            <consortium name="EnsemblPlants"/>
        </authorList>
    </citation>
    <scope>IDENTIFICATION</scope>
</reference>
<dbReference type="FunCoup" id="A0A2K1L3A3">
    <property type="interactions" value="779"/>
</dbReference>
<dbReference type="GO" id="GO:0004867">
    <property type="term" value="F:serine-type endopeptidase inhibitor activity"/>
    <property type="evidence" value="ECO:0007669"/>
    <property type="project" value="InterPro"/>
</dbReference>
<organism evidence="4">
    <name type="scientific">Physcomitrium patens</name>
    <name type="common">Spreading-leaved earth moss</name>
    <name type="synonym">Physcomitrella patens</name>
    <dbReference type="NCBI Taxonomy" id="3218"/>
    <lineage>
        <taxon>Eukaryota</taxon>
        <taxon>Viridiplantae</taxon>
        <taxon>Streptophyta</taxon>
        <taxon>Embryophyta</taxon>
        <taxon>Bryophyta</taxon>
        <taxon>Bryophytina</taxon>
        <taxon>Bryopsida</taxon>
        <taxon>Funariidae</taxon>
        <taxon>Funariales</taxon>
        <taxon>Funariaceae</taxon>
        <taxon>Physcomitrium</taxon>
    </lineage>
</organism>
<dbReference type="InterPro" id="IPR036186">
    <property type="entry name" value="Serpin_sf"/>
</dbReference>
<dbReference type="SMART" id="SM00093">
    <property type="entry name" value="SERPIN"/>
    <property type="match status" value="1"/>
</dbReference>
<evidence type="ECO:0000259" key="3">
    <source>
        <dbReference type="SMART" id="SM00093"/>
    </source>
</evidence>
<keyword evidence="6" id="KW-1185">Reference proteome</keyword>
<dbReference type="InterPro" id="IPR000215">
    <property type="entry name" value="Serpin_fam"/>
</dbReference>
<evidence type="ECO:0000256" key="2">
    <source>
        <dbReference type="RuleBase" id="RU000411"/>
    </source>
</evidence>
<dbReference type="CDD" id="cd02043">
    <property type="entry name" value="serpinP_plants"/>
    <property type="match status" value="1"/>
</dbReference>
<name>A0A2K1L3A3_PHYPA</name>
<dbReference type="EnsemblPlants" id="Pp3c2_28070V3.1">
    <property type="protein sequence ID" value="Pp3c2_28070V3.1"/>
    <property type="gene ID" value="Pp3c2_28070"/>
</dbReference>
<dbReference type="GO" id="GO:0005615">
    <property type="term" value="C:extracellular space"/>
    <property type="evidence" value="ECO:0000318"/>
    <property type="project" value="GO_Central"/>
</dbReference>
<sequence length="393" mass="43242">MGLDVASMVHGQMEFTIDLHKAVVKGKETKNVLLSPLSISLALAMVSAGAKGPTRGEIAKCIKLPEGDPMHNFSSQLKTVVLADGSGAGGPELALANRVWVDESVTLKPEFQKILKDSYGSEAASVDFHAKADEALAKVNEWAKEATHEKIEELLPTGSVDQMTRVVLANALYFKGAWKKPFEDEDTKHGEFFLLDGKSIQVPMLHTTKKQYVKDFSTFKVLRLPYSAGSDRRSFSMFILLPHEKDGITELEKSLDLKILAEDLRTVNQEVPVTEFALPKFKISHGFEAPEALKSLGLSLPFGEEADLTDMVDSPTADKLYVSNLYHKTFVEVNEKGTEAAAATAATITLRSLPMFHEPTDFVCDHPYLFIIKEELTNVIIFTGRITDPSVGN</sequence>
<protein>
    <recommendedName>
        <fullName evidence="3">Serpin domain-containing protein</fullName>
    </recommendedName>
</protein>
<dbReference type="SUPFAM" id="SSF56574">
    <property type="entry name" value="Serpins"/>
    <property type="match status" value="1"/>
</dbReference>
<dbReference type="STRING" id="3218.A0A2K1L3A3"/>
<dbReference type="EMBL" id="ABEU02000002">
    <property type="protein sequence ID" value="PNR60508.1"/>
    <property type="molecule type" value="Genomic_DNA"/>
</dbReference>
<dbReference type="InterPro" id="IPR023796">
    <property type="entry name" value="Serpin_dom"/>
</dbReference>
<dbReference type="OMA" id="IQNGFHV"/>
<evidence type="ECO:0000313" key="6">
    <source>
        <dbReference type="Proteomes" id="UP000006727"/>
    </source>
</evidence>
<comment type="similarity">
    <text evidence="1 2">Belongs to the serpin family.</text>
</comment>